<dbReference type="PANTHER" id="PTHR44846">
    <property type="entry name" value="MANNOSYL-D-GLYCERATE TRANSPORT/METABOLISM SYSTEM REPRESSOR MNGR-RELATED"/>
    <property type="match status" value="1"/>
</dbReference>
<evidence type="ECO:0000313" key="5">
    <source>
        <dbReference type="EMBL" id="MFC6082471.1"/>
    </source>
</evidence>
<keyword evidence="2" id="KW-0238">DNA-binding</keyword>
<sequence length="251" mass="27404">MSSTPRYRVIADDLTHKIRSGHYRAGEALPAQRELSASYGVTMMTLRQALQVLSGEGLIVQRAGRGTYVTPASAEYPLDTLRSLGDDLRRQGYPLRTEVLSAAIRPAPRSLTLLPDDAPAGHRALRLARVRHVLGRPAVHQISWIAEPHASAIKGTDFTETPLYTALADAGARVHRATERIRPALLTAPVAARLRQPAGSPVFVSERATYDDQGALVVMDHATILGELMEIRAERKATDLSLHWVTQVDGD</sequence>
<dbReference type="RefSeq" id="WP_380752546.1">
    <property type="nucleotide sequence ID" value="NZ_JBHSRF010000017.1"/>
</dbReference>
<dbReference type="Gene3D" id="1.10.10.10">
    <property type="entry name" value="Winged helix-like DNA-binding domain superfamily/Winged helix DNA-binding domain"/>
    <property type="match status" value="1"/>
</dbReference>
<dbReference type="Pfam" id="PF00392">
    <property type="entry name" value="GntR"/>
    <property type="match status" value="1"/>
</dbReference>
<comment type="caution">
    <text evidence="5">The sequence shown here is derived from an EMBL/GenBank/DDBJ whole genome shotgun (WGS) entry which is preliminary data.</text>
</comment>
<dbReference type="SMART" id="SM00345">
    <property type="entry name" value="HTH_GNTR"/>
    <property type="match status" value="1"/>
</dbReference>
<feature type="domain" description="HTH gntR-type" evidence="4">
    <location>
        <begin position="4"/>
        <end position="72"/>
    </location>
</feature>
<dbReference type="PANTHER" id="PTHR44846:SF1">
    <property type="entry name" value="MANNOSYL-D-GLYCERATE TRANSPORT_METABOLISM SYSTEM REPRESSOR MNGR-RELATED"/>
    <property type="match status" value="1"/>
</dbReference>
<dbReference type="InterPro" id="IPR000524">
    <property type="entry name" value="Tscrpt_reg_HTH_GntR"/>
</dbReference>
<dbReference type="Pfam" id="PF07702">
    <property type="entry name" value="UTRA"/>
    <property type="match status" value="1"/>
</dbReference>
<evidence type="ECO:0000259" key="4">
    <source>
        <dbReference type="PROSITE" id="PS50949"/>
    </source>
</evidence>
<dbReference type="InterPro" id="IPR036390">
    <property type="entry name" value="WH_DNA-bd_sf"/>
</dbReference>
<accession>A0ABW1NGU6</accession>
<keyword evidence="6" id="KW-1185">Reference proteome</keyword>
<dbReference type="CDD" id="cd07377">
    <property type="entry name" value="WHTH_GntR"/>
    <property type="match status" value="1"/>
</dbReference>
<organism evidence="5 6">
    <name type="scientific">Sphaerisporangium aureirubrum</name>
    <dbReference type="NCBI Taxonomy" id="1544736"/>
    <lineage>
        <taxon>Bacteria</taxon>
        <taxon>Bacillati</taxon>
        <taxon>Actinomycetota</taxon>
        <taxon>Actinomycetes</taxon>
        <taxon>Streptosporangiales</taxon>
        <taxon>Streptosporangiaceae</taxon>
        <taxon>Sphaerisporangium</taxon>
    </lineage>
</organism>
<gene>
    <name evidence="5" type="ORF">ACFP1K_14995</name>
</gene>
<dbReference type="EMBL" id="JBHSRF010000017">
    <property type="protein sequence ID" value="MFC6082471.1"/>
    <property type="molecule type" value="Genomic_DNA"/>
</dbReference>
<evidence type="ECO:0000256" key="2">
    <source>
        <dbReference type="ARBA" id="ARBA00023125"/>
    </source>
</evidence>
<evidence type="ECO:0000256" key="1">
    <source>
        <dbReference type="ARBA" id="ARBA00023015"/>
    </source>
</evidence>
<dbReference type="InterPro" id="IPR028978">
    <property type="entry name" value="Chorismate_lyase_/UTRA_dom_sf"/>
</dbReference>
<dbReference type="Gene3D" id="3.40.1410.10">
    <property type="entry name" value="Chorismate lyase-like"/>
    <property type="match status" value="1"/>
</dbReference>
<dbReference type="InterPro" id="IPR011663">
    <property type="entry name" value="UTRA"/>
</dbReference>
<proteinExistence type="predicted"/>
<keyword evidence="3" id="KW-0804">Transcription</keyword>
<dbReference type="SMART" id="SM00866">
    <property type="entry name" value="UTRA"/>
    <property type="match status" value="1"/>
</dbReference>
<dbReference type="InterPro" id="IPR050679">
    <property type="entry name" value="Bact_HTH_transcr_reg"/>
</dbReference>
<dbReference type="PROSITE" id="PS50949">
    <property type="entry name" value="HTH_GNTR"/>
    <property type="match status" value="1"/>
</dbReference>
<reference evidence="6" key="1">
    <citation type="journal article" date="2019" name="Int. J. Syst. Evol. Microbiol.">
        <title>The Global Catalogue of Microorganisms (GCM) 10K type strain sequencing project: providing services to taxonomists for standard genome sequencing and annotation.</title>
        <authorList>
            <consortium name="The Broad Institute Genomics Platform"/>
            <consortium name="The Broad Institute Genome Sequencing Center for Infectious Disease"/>
            <person name="Wu L."/>
            <person name="Ma J."/>
        </authorList>
    </citation>
    <scope>NUCLEOTIDE SEQUENCE [LARGE SCALE GENOMIC DNA]</scope>
    <source>
        <strain evidence="6">JCM 30346</strain>
    </source>
</reference>
<dbReference type="InterPro" id="IPR036388">
    <property type="entry name" value="WH-like_DNA-bd_sf"/>
</dbReference>
<dbReference type="SUPFAM" id="SSF64288">
    <property type="entry name" value="Chorismate lyase-like"/>
    <property type="match status" value="1"/>
</dbReference>
<dbReference type="Proteomes" id="UP001596137">
    <property type="component" value="Unassembled WGS sequence"/>
</dbReference>
<evidence type="ECO:0000313" key="6">
    <source>
        <dbReference type="Proteomes" id="UP001596137"/>
    </source>
</evidence>
<dbReference type="PRINTS" id="PR00035">
    <property type="entry name" value="HTHGNTR"/>
</dbReference>
<evidence type="ECO:0000256" key="3">
    <source>
        <dbReference type="ARBA" id="ARBA00023163"/>
    </source>
</evidence>
<name>A0ABW1NGU6_9ACTN</name>
<protein>
    <submittedName>
        <fullName evidence="5">GntR family transcriptional regulator</fullName>
    </submittedName>
</protein>
<keyword evidence="1" id="KW-0805">Transcription regulation</keyword>
<dbReference type="SUPFAM" id="SSF46785">
    <property type="entry name" value="Winged helix' DNA-binding domain"/>
    <property type="match status" value="1"/>
</dbReference>